<feature type="signal peptide" evidence="1">
    <location>
        <begin position="1"/>
        <end position="22"/>
    </location>
</feature>
<keyword evidence="3" id="KW-1185">Reference proteome</keyword>
<reference evidence="2" key="2">
    <citation type="submission" date="2020-09" db="EMBL/GenBank/DDBJ databases">
        <authorList>
            <person name="Sun Q."/>
            <person name="Zhou Y."/>
        </authorList>
    </citation>
    <scope>NUCLEOTIDE SEQUENCE</scope>
    <source>
        <strain evidence="2">CGMCC 1.15290</strain>
    </source>
</reference>
<evidence type="ECO:0000313" key="2">
    <source>
        <dbReference type="EMBL" id="GGH80776.1"/>
    </source>
</evidence>
<dbReference type="EMBL" id="BMIB01000006">
    <property type="protein sequence ID" value="GGH80776.1"/>
    <property type="molecule type" value="Genomic_DNA"/>
</dbReference>
<comment type="caution">
    <text evidence="2">The sequence shown here is derived from an EMBL/GenBank/DDBJ whole genome shotgun (WGS) entry which is preliminary data.</text>
</comment>
<dbReference type="AlphaFoldDB" id="A0A917J3L8"/>
<proteinExistence type="predicted"/>
<reference evidence="2" key="1">
    <citation type="journal article" date="2014" name="Int. J. Syst. Evol. Microbiol.">
        <title>Complete genome sequence of Corynebacterium casei LMG S-19264T (=DSM 44701T), isolated from a smear-ripened cheese.</title>
        <authorList>
            <consortium name="US DOE Joint Genome Institute (JGI-PGF)"/>
            <person name="Walter F."/>
            <person name="Albersmeier A."/>
            <person name="Kalinowski J."/>
            <person name="Ruckert C."/>
        </authorList>
    </citation>
    <scope>NUCLEOTIDE SEQUENCE</scope>
    <source>
        <strain evidence="2">CGMCC 1.15290</strain>
    </source>
</reference>
<name>A0A917J3L8_9BACT</name>
<feature type="chain" id="PRO_5037241677" evidence="1">
    <location>
        <begin position="23"/>
        <end position="166"/>
    </location>
</feature>
<evidence type="ECO:0000313" key="3">
    <source>
        <dbReference type="Proteomes" id="UP000627292"/>
    </source>
</evidence>
<keyword evidence="1" id="KW-0732">Signal</keyword>
<organism evidence="2 3">
    <name type="scientific">Filimonas zeae</name>
    <dbReference type="NCBI Taxonomy" id="1737353"/>
    <lineage>
        <taxon>Bacteria</taxon>
        <taxon>Pseudomonadati</taxon>
        <taxon>Bacteroidota</taxon>
        <taxon>Chitinophagia</taxon>
        <taxon>Chitinophagales</taxon>
        <taxon>Chitinophagaceae</taxon>
        <taxon>Filimonas</taxon>
    </lineage>
</organism>
<dbReference type="Proteomes" id="UP000627292">
    <property type="component" value="Unassembled WGS sequence"/>
</dbReference>
<dbReference type="RefSeq" id="WP_188958148.1">
    <property type="nucleotide sequence ID" value="NZ_BMIB01000006.1"/>
</dbReference>
<evidence type="ECO:0000256" key="1">
    <source>
        <dbReference type="SAM" id="SignalP"/>
    </source>
</evidence>
<accession>A0A917J3L8</accession>
<protein>
    <submittedName>
        <fullName evidence="2">Uncharacterized protein</fullName>
    </submittedName>
</protein>
<sequence>MKHLFTGILCMLLLAVSSRAAAQSCLPTNTLKLPYNQKHEPDKVVLKNLPCAIKGWSNLACGEDDKRYLPLPGFGTVRVILIPLDCGDFEYRWYLATIVGNKLVDKQYVEGLWFEPDNDEEKEHTRFSIDAMYKITIVTEVEKKGKRTLKSQTVYQLQPNGKLTKR</sequence>
<gene>
    <name evidence="2" type="ORF">GCM10011379_52150</name>
</gene>